<keyword evidence="3" id="KW-0969">Cilium</keyword>
<dbReference type="PANTHER" id="PTHR34653:SF1">
    <property type="entry name" value="FLAGELLAR HOOK-BASAL BODY COMPLEX PROTEIN FLIE"/>
    <property type="match status" value="1"/>
</dbReference>
<dbReference type="PANTHER" id="PTHR34653">
    <property type="match status" value="1"/>
</dbReference>
<dbReference type="AlphaFoldDB" id="A0A3B0Z5X1"/>
<dbReference type="Pfam" id="PF02049">
    <property type="entry name" value="FliE"/>
    <property type="match status" value="1"/>
</dbReference>
<comment type="subcellular location">
    <subcellularLocation>
        <location evidence="1">Bacterial flagellum basal body</location>
    </subcellularLocation>
</comment>
<dbReference type="GO" id="GO:0009425">
    <property type="term" value="C:bacterial-type flagellum basal body"/>
    <property type="evidence" value="ECO:0007669"/>
    <property type="project" value="UniProtKB-SubCell"/>
</dbReference>
<proteinExistence type="inferred from homology"/>
<dbReference type="GO" id="GO:0071973">
    <property type="term" value="P:bacterial-type flagellum-dependent cell motility"/>
    <property type="evidence" value="ECO:0007669"/>
    <property type="project" value="InterPro"/>
</dbReference>
<accession>A0A3B0Z5X1</accession>
<dbReference type="GO" id="GO:0003774">
    <property type="term" value="F:cytoskeletal motor activity"/>
    <property type="evidence" value="ECO:0007669"/>
    <property type="project" value="InterPro"/>
</dbReference>
<dbReference type="HAMAP" id="MF_00724">
    <property type="entry name" value="FliE"/>
    <property type="match status" value="1"/>
</dbReference>
<dbReference type="PRINTS" id="PR01006">
    <property type="entry name" value="FLGHOOKFLIE"/>
</dbReference>
<keyword evidence="3" id="KW-0282">Flagellum</keyword>
<dbReference type="EMBL" id="UOFO01000043">
    <property type="protein sequence ID" value="VAW84390.1"/>
    <property type="molecule type" value="Genomic_DNA"/>
</dbReference>
<evidence type="ECO:0000256" key="1">
    <source>
        <dbReference type="ARBA" id="ARBA00004117"/>
    </source>
</evidence>
<keyword evidence="3" id="KW-0966">Cell projection</keyword>
<reference evidence="3" key="1">
    <citation type="submission" date="2018-06" db="EMBL/GenBank/DDBJ databases">
        <authorList>
            <person name="Zhirakovskaya E."/>
        </authorList>
    </citation>
    <scope>NUCLEOTIDE SEQUENCE</scope>
</reference>
<dbReference type="NCBIfam" id="TIGR00205">
    <property type="entry name" value="fliE"/>
    <property type="match status" value="1"/>
</dbReference>
<keyword evidence="2" id="KW-0975">Bacterial flagellum</keyword>
<name>A0A3B0Z5X1_9ZZZZ</name>
<organism evidence="3">
    <name type="scientific">hydrothermal vent metagenome</name>
    <dbReference type="NCBI Taxonomy" id="652676"/>
    <lineage>
        <taxon>unclassified sequences</taxon>
        <taxon>metagenomes</taxon>
        <taxon>ecological metagenomes</taxon>
    </lineage>
</organism>
<dbReference type="GO" id="GO:0005198">
    <property type="term" value="F:structural molecule activity"/>
    <property type="evidence" value="ECO:0007669"/>
    <property type="project" value="InterPro"/>
</dbReference>
<protein>
    <submittedName>
        <fullName evidence="3">Flagellar hook-basal body complex protein FliE</fullName>
    </submittedName>
</protein>
<gene>
    <name evidence="3" type="ORF">MNBD_GAMMA16-502</name>
</gene>
<evidence type="ECO:0000313" key="3">
    <source>
        <dbReference type="EMBL" id="VAW84390.1"/>
    </source>
</evidence>
<dbReference type="InterPro" id="IPR001624">
    <property type="entry name" value="FliE"/>
</dbReference>
<evidence type="ECO:0000256" key="2">
    <source>
        <dbReference type="ARBA" id="ARBA00023143"/>
    </source>
</evidence>
<sequence>MSDMNINQVLAQMRTLAAQAEAAPQGVNASSDTQLKFSEVLKSSLDQVNAVSKEASALSKAFEAGDPDVDITQVMVGLQKASVSFQAMTQVRNKLLTAYQDIMNMPI</sequence>